<gene>
    <name evidence="2" type="ORF">HPHI1048_LOCUS13428</name>
</gene>
<sequence>MAVTPITISDYRVVNNNQAKQGDQWQWVWDPSLKKGKWQLVENPKQQDMSRPAAARQKVTMQELEESSRKAVDARAAKLRKETARRLKQKDEIAKQKEWQEELRIRKALEERRAQMEENRSLITAGPRVKPVDVRFDDVVIPGNKHEDGIVARNNPNSKIVDAEKPVWNSGVGPGSGAQRVGYQPPSLIPPPTIITRDRDRWTRPTSNMLADSSRNGTPSSASARTRYQESTTDTQERKLMAKNKKDFPDVDEVLAKAERGIERAREFNFTSYMSSGVRHEIAGPGHSEHPQDLSGMQTPSCCPSVASGRTSPSSIGYWNDNLRCEKNGSEAKPASAGKYRRRVDAVRGEIEHLKKFNSGEESSSHRRATSPTGSVISCRSNSTAASARTTNSHYSQNSYRGQSARQKCPLPQAKFSRIETTKGVEEGLKAVENVSIFHRRQTNSRGADRYKPLVRTADNVEQRINPLRVEIQEETSRKAQSAGTSRVRGGLAAAKAQAALLDSLDLESPAHRAMECDISAGTQEGRGRAQAPHESLLESLDLSGSNQLSGILRTDQWLRQAVNMALGVDPGLLDGTGNRSDSAVNQGYSNRGGEGHLVEPHRNGYSGMQHNAQRGVQRRGDVGQTLRKSIELLNQNADEARTLVEQYRRNKLAGAQAAPHHQPQPPARRTPMFPKEEMEAVEEEESRLMASIARLDLKLAGAADSAGASVAGTEYRRADERDGRERRAGLHDPVIRKEATRPLEHWNVCDSLYPAGTQERAKGSGALVPKRVPSSNAPFTRDRRIAGCKNK</sequence>
<evidence type="ECO:0000313" key="2">
    <source>
        <dbReference type="EMBL" id="CAD8489544.1"/>
    </source>
</evidence>
<feature type="region of interest" description="Disordered" evidence="1">
    <location>
        <begin position="761"/>
        <end position="792"/>
    </location>
</feature>
<feature type="compositionally biased region" description="Polar residues" evidence="1">
    <location>
        <begin position="295"/>
        <end position="307"/>
    </location>
</feature>
<proteinExistence type="predicted"/>
<feature type="region of interest" description="Disordered" evidence="1">
    <location>
        <begin position="355"/>
        <end position="409"/>
    </location>
</feature>
<dbReference type="AlphaFoldDB" id="A0A7S0ENQ4"/>
<feature type="region of interest" description="Disordered" evidence="1">
    <location>
        <begin position="287"/>
        <end position="307"/>
    </location>
</feature>
<feature type="region of interest" description="Disordered" evidence="1">
    <location>
        <begin position="707"/>
        <end position="726"/>
    </location>
</feature>
<feature type="region of interest" description="Disordered" evidence="1">
    <location>
        <begin position="175"/>
        <end position="237"/>
    </location>
</feature>
<feature type="compositionally biased region" description="Basic and acidic residues" evidence="1">
    <location>
        <begin position="355"/>
        <end position="365"/>
    </location>
</feature>
<feature type="compositionally biased region" description="Basic and acidic residues" evidence="1">
    <location>
        <begin position="715"/>
        <end position="726"/>
    </location>
</feature>
<organism evidence="2">
    <name type="scientific">Hanusia phi</name>
    <dbReference type="NCBI Taxonomy" id="3032"/>
    <lineage>
        <taxon>Eukaryota</taxon>
        <taxon>Cryptophyceae</taxon>
        <taxon>Pyrenomonadales</taxon>
        <taxon>Geminigeraceae</taxon>
        <taxon>Hanusia</taxon>
    </lineage>
</organism>
<dbReference type="EMBL" id="HBEO01019858">
    <property type="protein sequence ID" value="CAD8489544.1"/>
    <property type="molecule type" value="Transcribed_RNA"/>
</dbReference>
<feature type="compositionally biased region" description="Polar residues" evidence="1">
    <location>
        <begin position="207"/>
        <end position="234"/>
    </location>
</feature>
<protein>
    <submittedName>
        <fullName evidence="2">Uncharacterized protein</fullName>
    </submittedName>
</protein>
<name>A0A7S0ENQ4_9CRYP</name>
<reference evidence="2" key="1">
    <citation type="submission" date="2021-01" db="EMBL/GenBank/DDBJ databases">
        <authorList>
            <person name="Corre E."/>
            <person name="Pelletier E."/>
            <person name="Niang G."/>
            <person name="Scheremetjew M."/>
            <person name="Finn R."/>
            <person name="Kale V."/>
            <person name="Holt S."/>
            <person name="Cochrane G."/>
            <person name="Meng A."/>
            <person name="Brown T."/>
            <person name="Cohen L."/>
        </authorList>
    </citation>
    <scope>NUCLEOTIDE SEQUENCE</scope>
    <source>
        <strain evidence="2">CCMP325</strain>
    </source>
</reference>
<feature type="compositionally biased region" description="Polar residues" evidence="1">
    <location>
        <begin position="370"/>
        <end position="406"/>
    </location>
</feature>
<evidence type="ECO:0000256" key="1">
    <source>
        <dbReference type="SAM" id="MobiDB-lite"/>
    </source>
</evidence>
<accession>A0A7S0ENQ4</accession>
<feature type="region of interest" description="Disordered" evidence="1">
    <location>
        <begin position="654"/>
        <end position="673"/>
    </location>
</feature>